<reference evidence="2 3" key="1">
    <citation type="submission" date="2023-06" db="EMBL/GenBank/DDBJ databases">
        <title>Identification and characterization of horizontal gene transfer across gut microbiota members of farm animals based on homology search.</title>
        <authorList>
            <person name="Schwarzerova J."/>
            <person name="Nykrynova M."/>
            <person name="Jureckova K."/>
            <person name="Cejkova D."/>
            <person name="Rychlik I."/>
        </authorList>
    </citation>
    <scope>NUCLEOTIDE SEQUENCE [LARGE SCALE GENOMIC DNA]</scope>
    <source>
        <strain evidence="2 3">ET340</strain>
    </source>
</reference>
<sequence>MKETNYDYTRTKTGADYLNDGPPRAEFIPDGETAFVPVNGKSGLLVGAALVGVGLVSILAPGAAGISLATLLTGGLGVYGVAQIIAFARLPWDRRSGWTLANGIAMTLLSVITLWMALTTPLGMVSMIASLASVAAFFGLLTGVGQLFQYTTLRRTKSPGAGWVLASGIVNLLVGLLVMAAPVAGWFTLSTLWGAFLAGSGVAVLAESCSGHRGLRAVE</sequence>
<dbReference type="EMBL" id="JAUDCL010000008">
    <property type="protein sequence ID" value="MDM8200910.1"/>
    <property type="molecule type" value="Genomic_DNA"/>
</dbReference>
<dbReference type="RefSeq" id="WP_289599574.1">
    <property type="nucleotide sequence ID" value="NZ_JAUDCL010000008.1"/>
</dbReference>
<feature type="transmembrane region" description="Helical" evidence="1">
    <location>
        <begin position="124"/>
        <end position="148"/>
    </location>
</feature>
<evidence type="ECO:0000313" key="3">
    <source>
        <dbReference type="Proteomes" id="UP001529380"/>
    </source>
</evidence>
<proteinExistence type="predicted"/>
<keyword evidence="1" id="KW-0472">Membrane</keyword>
<keyword evidence="3" id="KW-1185">Reference proteome</keyword>
<evidence type="ECO:0000256" key="1">
    <source>
        <dbReference type="SAM" id="Phobius"/>
    </source>
</evidence>
<keyword evidence="1" id="KW-1133">Transmembrane helix</keyword>
<accession>A0ABT7UPU1</accession>
<evidence type="ECO:0000313" key="2">
    <source>
        <dbReference type="EMBL" id="MDM8200910.1"/>
    </source>
</evidence>
<gene>
    <name evidence="2" type="ORF">QUW08_06335</name>
</gene>
<dbReference type="Proteomes" id="UP001529380">
    <property type="component" value="Unassembled WGS sequence"/>
</dbReference>
<feature type="transmembrane region" description="Helical" evidence="1">
    <location>
        <begin position="160"/>
        <end position="180"/>
    </location>
</feature>
<comment type="caution">
    <text evidence="2">The sequence shown here is derived from an EMBL/GenBank/DDBJ whole genome shotgun (WGS) entry which is preliminary data.</text>
</comment>
<feature type="transmembrane region" description="Helical" evidence="1">
    <location>
        <begin position="186"/>
        <end position="206"/>
    </location>
</feature>
<feature type="transmembrane region" description="Helical" evidence="1">
    <location>
        <begin position="43"/>
        <end position="60"/>
    </location>
</feature>
<dbReference type="Pfam" id="PF03729">
    <property type="entry name" value="DUF308"/>
    <property type="match status" value="2"/>
</dbReference>
<name>A0ABT7UPU1_9FIRM</name>
<organism evidence="2 3">
    <name type="scientific">Allofournierella massiliensis</name>
    <dbReference type="NCBI Taxonomy" id="1650663"/>
    <lineage>
        <taxon>Bacteria</taxon>
        <taxon>Bacillati</taxon>
        <taxon>Bacillota</taxon>
        <taxon>Clostridia</taxon>
        <taxon>Eubacteriales</taxon>
        <taxon>Oscillospiraceae</taxon>
        <taxon>Allofournierella</taxon>
    </lineage>
</organism>
<feature type="transmembrane region" description="Helical" evidence="1">
    <location>
        <begin position="100"/>
        <end position="118"/>
    </location>
</feature>
<keyword evidence="1" id="KW-0812">Transmembrane</keyword>
<feature type="transmembrane region" description="Helical" evidence="1">
    <location>
        <begin position="66"/>
        <end position="88"/>
    </location>
</feature>
<dbReference type="InterPro" id="IPR005325">
    <property type="entry name" value="DUF308_memb"/>
</dbReference>
<protein>
    <submittedName>
        <fullName evidence="2">DUF308 domain-containing protein</fullName>
    </submittedName>
</protein>